<accession>A0A806TSJ6</accession>
<sequence length="72" mass="8679">MATPILRLADFRVSLEENEGTASFEGFDSASWCFTRWKTNQHMDVVRHYFHVLNHDFVICRNRCKDFFHFIH</sequence>
<protein>
    <submittedName>
        <fullName evidence="1">Uncharacterized protein</fullName>
    </submittedName>
</protein>
<reference evidence="1 2" key="1">
    <citation type="journal article" date="2013" name="Genome Announc.">
        <title>Draft Genome Sequence of Lactobacillus fermentum Strain 3872.</title>
        <authorList>
            <person name="Karlyshev A.V."/>
            <person name="Raju K."/>
            <person name="Abramov V.M."/>
        </authorList>
    </citation>
    <scope>NUCLEOTIDE SEQUENCE [LARGE SCALE GENOMIC DNA]</scope>
    <source>
        <strain evidence="1 2">3872</strain>
    </source>
</reference>
<reference evidence="1 2" key="2">
    <citation type="journal article" name="FEMS Microbiol. Lett.">
        <title>Lactobacillus fermentum 3872 genome sequencing reveals plasmid and chromosomal genes potentially involved in a probiotic activity.</title>
        <authorList>
            <person name="Lehri B."/>
            <person name="Seddon A.M."/>
            <person name="Karlyshev A.V."/>
        </authorList>
    </citation>
    <scope>NUCLEOTIDE SEQUENCE [LARGE SCALE GENOMIC DNA]</scope>
    <source>
        <strain evidence="1 2">3872</strain>
    </source>
</reference>
<proteinExistence type="predicted"/>
<evidence type="ECO:0000313" key="2">
    <source>
        <dbReference type="Proteomes" id="UP000016629"/>
    </source>
</evidence>
<dbReference type="AlphaFoldDB" id="A0A806TSJ6"/>
<organism evidence="1 2">
    <name type="scientific">Limosilactobacillus fermentum 3872</name>
    <dbReference type="NCBI Taxonomy" id="1381124"/>
    <lineage>
        <taxon>Bacteria</taxon>
        <taxon>Bacillati</taxon>
        <taxon>Bacillota</taxon>
        <taxon>Bacilli</taxon>
        <taxon>Lactobacillales</taxon>
        <taxon>Lactobacillaceae</taxon>
        <taxon>Limosilactobacillus</taxon>
    </lineage>
</organism>
<gene>
    <name evidence="1" type="ORF">N573_009005</name>
</gene>
<dbReference type="EMBL" id="CP011536">
    <property type="protein sequence ID" value="AKM51791.1"/>
    <property type="molecule type" value="Genomic_DNA"/>
</dbReference>
<evidence type="ECO:0000313" key="1">
    <source>
        <dbReference type="EMBL" id="AKM51791.1"/>
    </source>
</evidence>
<name>A0A806TSJ6_LIMFE</name>
<dbReference type="Proteomes" id="UP000016629">
    <property type="component" value="Chromosome"/>
</dbReference>